<evidence type="ECO:0000313" key="1">
    <source>
        <dbReference type="EMBL" id="GID51550.1"/>
    </source>
</evidence>
<evidence type="ECO:0008006" key="2">
    <source>
        <dbReference type="Google" id="ProtNLM"/>
    </source>
</evidence>
<organism evidence="1">
    <name type="scientific">Actinoplanes campanulatus</name>
    <dbReference type="NCBI Taxonomy" id="113559"/>
    <lineage>
        <taxon>Bacteria</taxon>
        <taxon>Bacillati</taxon>
        <taxon>Actinomycetota</taxon>
        <taxon>Actinomycetes</taxon>
        <taxon>Micromonosporales</taxon>
        <taxon>Micromonosporaceae</taxon>
        <taxon>Actinoplanes</taxon>
    </lineage>
</organism>
<proteinExistence type="predicted"/>
<reference evidence="1" key="1">
    <citation type="submission" date="2021-01" db="EMBL/GenBank/DDBJ databases">
        <title>Whole genome shotgun sequence of Actinoplanes capillaceus NBRC 16408.</title>
        <authorList>
            <person name="Komaki H."/>
            <person name="Tamura T."/>
        </authorList>
    </citation>
    <scope>NUCLEOTIDE SEQUENCE [LARGE SCALE GENOMIC DNA]</scope>
    <source>
        <strain evidence="1">NBRC 16408</strain>
    </source>
</reference>
<protein>
    <recommendedName>
        <fullName evidence="2">TniQ protein</fullName>
    </recommendedName>
</protein>
<comment type="caution">
    <text evidence="1">The sequence shown here is derived from an EMBL/GenBank/DDBJ whole genome shotgun (WGS) entry which is preliminary data.</text>
</comment>
<accession>A0ABQ3WZ32</accession>
<gene>
    <name evidence="1" type="ORF">Aca07nite_88250</name>
</gene>
<name>A0ABQ3WZ32_9ACTN</name>
<sequence>MASSDLVLGGRAVGWPGSVCALRGGSRLLRLVRVSMRARLLVVTRAGSSGSVMRSPGGLGMSENDGLATRKASISTSAERKLALDVLLSYADAGRRTADIGAHSRVCAYRYSPPESRLRVLRLPGVGWCLRWVSGDAVMASATVVGLHRALRPGWDCEDCGRPWPCPPRRVLLLVEYGADRLALLLFLAALMAEAIDDFHRYGAGPVPDLLARFLGWARRAEPSAALSETAGVVSLPP</sequence>
<dbReference type="EMBL" id="BOMF01000189">
    <property type="protein sequence ID" value="GID51550.1"/>
    <property type="molecule type" value="Genomic_DNA"/>
</dbReference>